<keyword evidence="7" id="KW-1185">Reference proteome</keyword>
<dbReference type="Proteomes" id="UP001221757">
    <property type="component" value="Unassembled WGS sequence"/>
</dbReference>
<dbReference type="PANTHER" id="PTHR15263">
    <property type="entry name" value="I-KAPPA-B-LIKE PROTEIN IKBL"/>
    <property type="match status" value="1"/>
</dbReference>
<evidence type="ECO:0000313" key="6">
    <source>
        <dbReference type="EMBL" id="KAJ7703119.1"/>
    </source>
</evidence>
<dbReference type="AlphaFoldDB" id="A0AAD7GRD8"/>
<dbReference type="InterPro" id="IPR038753">
    <property type="entry name" value="NFKBIL1"/>
</dbReference>
<keyword evidence="5" id="KW-0539">Nucleus</keyword>
<evidence type="ECO:0000256" key="2">
    <source>
        <dbReference type="ARBA" id="ARBA00022553"/>
    </source>
</evidence>
<evidence type="ECO:0000256" key="5">
    <source>
        <dbReference type="ARBA" id="ARBA00023242"/>
    </source>
</evidence>
<dbReference type="GO" id="GO:0043124">
    <property type="term" value="P:negative regulation of canonical NF-kappaB signal transduction"/>
    <property type="evidence" value="ECO:0007669"/>
    <property type="project" value="InterPro"/>
</dbReference>
<keyword evidence="4" id="KW-0040">ANK repeat</keyword>
<evidence type="ECO:0000256" key="3">
    <source>
        <dbReference type="ARBA" id="ARBA00022737"/>
    </source>
</evidence>
<evidence type="ECO:0000313" key="7">
    <source>
        <dbReference type="Proteomes" id="UP001221757"/>
    </source>
</evidence>
<evidence type="ECO:0000256" key="4">
    <source>
        <dbReference type="ARBA" id="ARBA00023043"/>
    </source>
</evidence>
<accession>A0AAD7GRD8</accession>
<dbReference type="GO" id="GO:0005634">
    <property type="term" value="C:nucleus"/>
    <property type="evidence" value="ECO:0007669"/>
    <property type="project" value="UniProtKB-SubCell"/>
</dbReference>
<dbReference type="EMBL" id="JARKIE010000013">
    <property type="protein sequence ID" value="KAJ7703119.1"/>
    <property type="molecule type" value="Genomic_DNA"/>
</dbReference>
<organism evidence="6 7">
    <name type="scientific">Mycena rosella</name>
    <name type="common">Pink bonnet</name>
    <name type="synonym">Agaricus rosellus</name>
    <dbReference type="NCBI Taxonomy" id="1033263"/>
    <lineage>
        <taxon>Eukaryota</taxon>
        <taxon>Fungi</taxon>
        <taxon>Dikarya</taxon>
        <taxon>Basidiomycota</taxon>
        <taxon>Agaricomycotina</taxon>
        <taxon>Agaricomycetes</taxon>
        <taxon>Agaricomycetidae</taxon>
        <taxon>Agaricales</taxon>
        <taxon>Marasmiineae</taxon>
        <taxon>Mycenaceae</taxon>
        <taxon>Mycena</taxon>
    </lineage>
</organism>
<dbReference type="PANTHER" id="PTHR15263:SF1">
    <property type="entry name" value="NF-KAPPA-B INHIBITOR-LIKE PROTEIN 1"/>
    <property type="match status" value="1"/>
</dbReference>
<evidence type="ECO:0000256" key="1">
    <source>
        <dbReference type="ARBA" id="ARBA00004123"/>
    </source>
</evidence>
<comment type="caution">
    <text evidence="6">The sequence shown here is derived from an EMBL/GenBank/DDBJ whole genome shotgun (WGS) entry which is preliminary data.</text>
</comment>
<name>A0AAD7GRD8_MYCRO</name>
<proteinExistence type="predicted"/>
<keyword evidence="2" id="KW-0597">Phosphoprotein</keyword>
<sequence>MTRSGTGSRGPRQHIVDTYTWVEHHCATLDSRGRNTEKWVLEQQIFYSAPCRDYRTVLDDMTFAYGNEAQRWKRDVDEARRVATQRERREKARIIEEELKRIEGRIRHRREKEKERAAAARSRTSAELKERARIERAKADQLIQDAWRRYEKGWADLVKETTVTFSMIPWPLVSTAISLDMITPADTEFLLLSPLHSEGQAAKERIKRALLRWHPDRFCRILAKVKSTDRAAVEAGALAVAKCLNDLLNGTRDGRPGVA</sequence>
<protein>
    <submittedName>
        <fullName evidence="6">Uncharacterized protein</fullName>
    </submittedName>
</protein>
<keyword evidence="3" id="KW-0677">Repeat</keyword>
<reference evidence="6" key="1">
    <citation type="submission" date="2023-03" db="EMBL/GenBank/DDBJ databases">
        <title>Massive genome expansion in bonnet fungi (Mycena s.s.) driven by repeated elements and novel gene families across ecological guilds.</title>
        <authorList>
            <consortium name="Lawrence Berkeley National Laboratory"/>
            <person name="Harder C.B."/>
            <person name="Miyauchi S."/>
            <person name="Viragh M."/>
            <person name="Kuo A."/>
            <person name="Thoen E."/>
            <person name="Andreopoulos B."/>
            <person name="Lu D."/>
            <person name="Skrede I."/>
            <person name="Drula E."/>
            <person name="Henrissat B."/>
            <person name="Morin E."/>
            <person name="Kohler A."/>
            <person name="Barry K."/>
            <person name="LaButti K."/>
            <person name="Morin E."/>
            <person name="Salamov A."/>
            <person name="Lipzen A."/>
            <person name="Mereny Z."/>
            <person name="Hegedus B."/>
            <person name="Baldrian P."/>
            <person name="Stursova M."/>
            <person name="Weitz H."/>
            <person name="Taylor A."/>
            <person name="Grigoriev I.V."/>
            <person name="Nagy L.G."/>
            <person name="Martin F."/>
            <person name="Kauserud H."/>
        </authorList>
    </citation>
    <scope>NUCLEOTIDE SEQUENCE</scope>
    <source>
        <strain evidence="6">CBHHK067</strain>
    </source>
</reference>
<comment type="subcellular location">
    <subcellularLocation>
        <location evidence="1">Nucleus</location>
    </subcellularLocation>
</comment>
<gene>
    <name evidence="6" type="ORF">B0H17DRAFT_922784</name>
</gene>